<dbReference type="RefSeq" id="WP_378097618.1">
    <property type="nucleotide sequence ID" value="NZ_JBHSEP010000010.1"/>
</dbReference>
<dbReference type="InterPro" id="IPR013783">
    <property type="entry name" value="Ig-like_fold"/>
</dbReference>
<reference evidence="4" key="1">
    <citation type="journal article" date="2019" name="Int. J. Syst. Evol. Microbiol.">
        <title>The Global Catalogue of Microorganisms (GCM) 10K type strain sequencing project: providing services to taxonomists for standard genome sequencing and annotation.</title>
        <authorList>
            <consortium name="The Broad Institute Genomics Platform"/>
            <consortium name="The Broad Institute Genome Sequencing Center for Infectious Disease"/>
            <person name="Wu L."/>
            <person name="Ma J."/>
        </authorList>
    </citation>
    <scope>NUCLEOTIDE SEQUENCE [LARGE SCALE GENOMIC DNA]</scope>
    <source>
        <strain evidence="4">CCUG 49571</strain>
    </source>
</reference>
<dbReference type="InterPro" id="IPR001119">
    <property type="entry name" value="SLH_dom"/>
</dbReference>
<dbReference type="SUPFAM" id="SSF89372">
    <property type="entry name" value="Fucose-specific lectin"/>
    <property type="match status" value="2"/>
</dbReference>
<accession>A0ABV9FC83</accession>
<feature type="domain" description="SLH" evidence="2">
    <location>
        <begin position="1573"/>
        <end position="1636"/>
    </location>
</feature>
<dbReference type="InterPro" id="IPR025883">
    <property type="entry name" value="Cadherin-like_domain"/>
</dbReference>
<dbReference type="Pfam" id="PF12733">
    <property type="entry name" value="Cadherin-like"/>
    <property type="match status" value="2"/>
</dbReference>
<sequence length="1694" mass="175250">MQLNWKKARMWILSILVAIGGVYGAPTPAKNRAHAATSQWGPVGDGSFSAGGATHVSMSIDNGMPYVAYSDWTNGYKVTVMKYNGSGWELVGNPGFSAGAAVYITIQVDNGIPYVAYIDQGDGDRAKVMKFENGNWTHVGGSVSDGKAGFISFYMDNGTPYVAFQDQSSTFRGTAKRYNGSGGWDMLGGGHFTSIQVNETSLYVDNGNLYIAYQLPMQSSRVSVVRLNGNSWQTVGNAGFSAGRAEDLSLFVHAGTPYVAYVDSPNGSRATVAKFNGTEWEMLGGAGFTPGGVDYTSLSLYNGTPYIAFQNSDYRATVLKYSGTGWETVGNASFSAGGANFLSLRFYDGVPYVAYQDHVGTSMKVSVSKLRPTVAYDGNGSTGGTVPASAGYDKNATVTVSGNTGSLTKTGYEFAGWNTEADGSGTPYAAGNTFAMGTEGVTLYAQWTLGRYPVTYDGNGGTGGTVPAAVNHDYNSVVTVQGNTGSLTRTGYSFAGWNTEANGSGTAYGAGATFTMGTEGVTLYAQWTINSYAVTYDGNGNTGGSVPAGGSYDYNSSVTVQGNSGHLVRTGHTFAGWNTEANGSGTAYGAGATFPMGAADVTLYARWTIDSYPVTYDGNGSTGGTAPAAAQHEYQSSVTVQGNTGNLTRTGYSFAGWNTEANGSGTSYGAGSTFPMGTQGVALYAQWTINSYAVVYDGNGSTGGSVPAGGSYVYNSSVTVQGNTGNLTKTGHTFAGWNTAADGSGTNYEADDSFTLGAANVTLFAKWTANSYAIAYDGNGNDEGSAPAGSSHFYGTGVVVPDNTGNLVKTGYTFAGWNTASDGLGTAYGAGATFSMGAADMTLYAVWTINSYPVSYDGNGSTGGSAPAESPHDYGSVVSVQSSGSLVKAGHTFVGWNTEPDGSGTAYVEGDEFPIGAAGVTLYAQWSINSYEVRFDSDGGTAIDSQTVVYGYTASEPDAPEKTGYTFGGWFTDGGFGSEFSFATAIEGDTTLYAKWNINSYTVAYDGNGSTGGSAPAGSTHEYESVITVEDNVGGLEKTGHTFAGWNTAEDGSGIAYAAGNPLTIGTAGVTLFAQWTVNSYPLSYQGNGNAGGIVPEGGSYDYGALVAVPDNTGGLEKPGYTFAGWNTAADGSGTAYRPGQTFAMGDGALTLYAQWLSNNALLSSLAVDAFVLEPAFSPSILNYEVRLAYEETGLSLSYSHADPTQLVSVTGAVYQSVTGTVYHYRADDLPVGSNPIRIEVTAQDGTVNSYTVTAVRDPGNDASLSGLTLSAGTLSPAFAPGRTTYSAGVSNGVSALTVAATATDPLASIAVNGQPVIGGQPSAEIPLAVGSNPISVEVTARDGTKKTYSITVNRASSGGGGPVMPPAAGGTTSTNGQLTLPAGQKGEVSLGDAIKVSIPAGATGKELKASIEEKPDAPSLPSGYVPVSPFLWMTSNATEPLSMPATVTLVFDSAKVKGNPEVAVFAYDETEGKWKNLDGVRVTGNRIEVEMNRLQPIVVAAFDEGTQPSAGPGQSFGDIAGHWAEERIKLAVVTGIVSGYPDGTFRPNQTVTRAEFAVLLIKALDPKGEGSMLAFADRDKIGAWAQQAVARAAQAGWIKGYSDGSFRPNAEITRAEMAAMIASAMGKLPDAGATTRFADDNAIPKWAKGAANALQDAELIQGKGSGEFDPFGKTTRAEAVTVLINLLEWQRQR</sequence>
<keyword evidence="4" id="KW-1185">Reference proteome</keyword>
<dbReference type="PROSITE" id="PS51272">
    <property type="entry name" value="SLH"/>
    <property type="match status" value="3"/>
</dbReference>
<dbReference type="Gene3D" id="2.60.40.4270">
    <property type="entry name" value="Listeria-Bacteroides repeat domain"/>
    <property type="match status" value="10"/>
</dbReference>
<name>A0ABV9FC83_9BACL</name>
<protein>
    <submittedName>
        <fullName evidence="3">InlB B-repeat-containing protein</fullName>
    </submittedName>
</protein>
<gene>
    <name evidence="3" type="ORF">ACFO3S_15055</name>
</gene>
<organism evidence="3 4">
    <name type="scientific">Cohnella hongkongensis</name>
    <dbReference type="NCBI Taxonomy" id="178337"/>
    <lineage>
        <taxon>Bacteria</taxon>
        <taxon>Bacillati</taxon>
        <taxon>Bacillota</taxon>
        <taxon>Bacilli</taxon>
        <taxon>Bacillales</taxon>
        <taxon>Paenibacillaceae</taxon>
        <taxon>Cohnella</taxon>
    </lineage>
</organism>
<comment type="caution">
    <text evidence="3">The sequence shown here is derived from an EMBL/GenBank/DDBJ whole genome shotgun (WGS) entry which is preliminary data.</text>
</comment>
<dbReference type="EMBL" id="JBHSEP010000010">
    <property type="protein sequence ID" value="MFC4599568.1"/>
    <property type="molecule type" value="Genomic_DNA"/>
</dbReference>
<comment type="subcellular location">
    <subcellularLocation>
        <location evidence="1">Cell envelope</location>
    </subcellularLocation>
</comment>
<proteinExistence type="predicted"/>
<evidence type="ECO:0000313" key="4">
    <source>
        <dbReference type="Proteomes" id="UP001596028"/>
    </source>
</evidence>
<dbReference type="InterPro" id="IPR051465">
    <property type="entry name" value="Cell_Envelope_Struct_Comp"/>
</dbReference>
<dbReference type="NCBIfam" id="TIGR02543">
    <property type="entry name" value="List_Bact_rpt"/>
    <property type="match status" value="8"/>
</dbReference>
<dbReference type="InterPro" id="IPR013378">
    <property type="entry name" value="InlB-like_B-rpt"/>
</dbReference>
<feature type="domain" description="SLH" evidence="2">
    <location>
        <begin position="1512"/>
        <end position="1572"/>
    </location>
</feature>
<feature type="domain" description="SLH" evidence="2">
    <location>
        <begin position="1638"/>
        <end position="1694"/>
    </location>
</feature>
<dbReference type="PANTHER" id="PTHR43308:SF5">
    <property type="entry name" value="S-LAYER PROTEIN _ PEPTIDOGLYCAN ENDO-BETA-N-ACETYLGLUCOSAMINIDASE"/>
    <property type="match status" value="1"/>
</dbReference>
<evidence type="ECO:0000313" key="3">
    <source>
        <dbReference type="EMBL" id="MFC4599568.1"/>
    </source>
</evidence>
<dbReference type="Pfam" id="PF00395">
    <property type="entry name" value="SLH"/>
    <property type="match status" value="3"/>
</dbReference>
<dbReference type="Pfam" id="PF09479">
    <property type="entry name" value="Flg_new"/>
    <property type="match status" value="10"/>
</dbReference>
<dbReference type="Proteomes" id="UP001596028">
    <property type="component" value="Unassembled WGS sequence"/>
</dbReference>
<dbReference type="PANTHER" id="PTHR43308">
    <property type="entry name" value="OUTER MEMBRANE PROTEIN ALPHA-RELATED"/>
    <property type="match status" value="1"/>
</dbReference>
<evidence type="ECO:0000259" key="2">
    <source>
        <dbReference type="PROSITE" id="PS51272"/>
    </source>
</evidence>
<dbReference type="Gene3D" id="2.60.40.10">
    <property type="entry name" value="Immunoglobulins"/>
    <property type="match status" value="1"/>
</dbReference>
<evidence type="ECO:0000256" key="1">
    <source>
        <dbReference type="ARBA" id="ARBA00004196"/>
    </source>
</evidence>
<dbReference type="InterPro" id="IPR042229">
    <property type="entry name" value="Listeria/Bacterioides_rpt_sf"/>
</dbReference>